<dbReference type="KEGG" id="tgi:RBB81_04720"/>
<name>A0AAU7Z2W7_9BACT</name>
<organism evidence="1">
    <name type="scientific">Tunturiibacter gelidiferens</name>
    <dbReference type="NCBI Taxonomy" id="3069689"/>
    <lineage>
        <taxon>Bacteria</taxon>
        <taxon>Pseudomonadati</taxon>
        <taxon>Acidobacteriota</taxon>
        <taxon>Terriglobia</taxon>
        <taxon>Terriglobales</taxon>
        <taxon>Acidobacteriaceae</taxon>
        <taxon>Tunturiibacter</taxon>
    </lineage>
</organism>
<dbReference type="EMBL" id="CP132938">
    <property type="protein sequence ID" value="XCB23232.1"/>
    <property type="molecule type" value="Genomic_DNA"/>
</dbReference>
<gene>
    <name evidence="1" type="ORF">RBB81_04720</name>
</gene>
<reference evidence="1" key="2">
    <citation type="journal article" date="2024" name="Environ. Microbiol.">
        <title>Genome analysis and description of Tunturibacter gen. nov. expands the diversity of Terriglobia in tundra soils.</title>
        <authorList>
            <person name="Messyasz A."/>
            <person name="Mannisto M.K."/>
            <person name="Kerkhof L.J."/>
            <person name="Haggblom M.M."/>
        </authorList>
    </citation>
    <scope>NUCLEOTIDE SEQUENCE</scope>
    <source>
        <strain evidence="1">M8UP39</strain>
    </source>
</reference>
<accession>A0AAU7Z2W7</accession>
<sequence length="104" mass="12344">MFNNERPHEGLDNQVPTSLYHPSSVRLRRKLPEFTYPKGLLLRRVNNSGDIIWHKNRIFISEVFRFEELGFELITPGVYRVFRDMAIGELNVEELRFRAARRAV</sequence>
<protein>
    <recommendedName>
        <fullName evidence="2">Transposase</fullName>
    </recommendedName>
</protein>
<dbReference type="AlphaFoldDB" id="A0AAU7Z2W7"/>
<proteinExistence type="predicted"/>
<reference evidence="1" key="1">
    <citation type="submission" date="2023-08" db="EMBL/GenBank/DDBJ databases">
        <authorList>
            <person name="Messyasz A."/>
            <person name="Mannisto M.K."/>
            <person name="Kerkhof L.J."/>
            <person name="Haggblom M."/>
        </authorList>
    </citation>
    <scope>NUCLEOTIDE SEQUENCE</scope>
    <source>
        <strain evidence="1">M8UP39</strain>
    </source>
</reference>
<evidence type="ECO:0000313" key="1">
    <source>
        <dbReference type="EMBL" id="XCB23232.1"/>
    </source>
</evidence>
<evidence type="ECO:0008006" key="2">
    <source>
        <dbReference type="Google" id="ProtNLM"/>
    </source>
</evidence>